<dbReference type="EMBL" id="JALJOU010000004">
    <property type="protein sequence ID" value="KAK9844218.1"/>
    <property type="molecule type" value="Genomic_DNA"/>
</dbReference>
<protein>
    <submittedName>
        <fullName evidence="1">Uncharacterized protein</fullName>
    </submittedName>
</protein>
<reference evidence="1 2" key="1">
    <citation type="journal article" date="2024" name="Nat. Commun.">
        <title>Phylogenomics reveals the evolutionary origins of lichenization in chlorophyte algae.</title>
        <authorList>
            <person name="Puginier C."/>
            <person name="Libourel C."/>
            <person name="Otte J."/>
            <person name="Skaloud P."/>
            <person name="Haon M."/>
            <person name="Grisel S."/>
            <person name="Petersen M."/>
            <person name="Berrin J.G."/>
            <person name="Delaux P.M."/>
            <person name="Dal Grande F."/>
            <person name="Keller J."/>
        </authorList>
    </citation>
    <scope>NUCLEOTIDE SEQUENCE [LARGE SCALE GENOMIC DNA]</scope>
    <source>
        <strain evidence="1 2">SAG 245.80</strain>
    </source>
</reference>
<dbReference type="Proteomes" id="UP001445335">
    <property type="component" value="Unassembled WGS sequence"/>
</dbReference>
<accession>A0AAW1SFJ4</accession>
<dbReference type="AlphaFoldDB" id="A0AAW1SFJ4"/>
<gene>
    <name evidence="1" type="ORF">WJX81_008448</name>
</gene>
<evidence type="ECO:0000313" key="2">
    <source>
        <dbReference type="Proteomes" id="UP001445335"/>
    </source>
</evidence>
<organism evidence="1 2">
    <name type="scientific">Elliptochloris bilobata</name>
    <dbReference type="NCBI Taxonomy" id="381761"/>
    <lineage>
        <taxon>Eukaryota</taxon>
        <taxon>Viridiplantae</taxon>
        <taxon>Chlorophyta</taxon>
        <taxon>core chlorophytes</taxon>
        <taxon>Trebouxiophyceae</taxon>
        <taxon>Trebouxiophyceae incertae sedis</taxon>
        <taxon>Elliptochloris clade</taxon>
        <taxon>Elliptochloris</taxon>
    </lineage>
</organism>
<evidence type="ECO:0000313" key="1">
    <source>
        <dbReference type="EMBL" id="KAK9844218.1"/>
    </source>
</evidence>
<comment type="caution">
    <text evidence="1">The sequence shown here is derived from an EMBL/GenBank/DDBJ whole genome shotgun (WGS) entry which is preliminary data.</text>
</comment>
<keyword evidence="2" id="KW-1185">Reference proteome</keyword>
<proteinExistence type="predicted"/>
<sequence length="89" mass="9668">MATTDSIARPCDYDAMPLADPREPVLYVRCNSTAAAKALGHNAVDDSWSPKIAAVVRTSMEDGERWARLQLSKLGVSTPRSAVYATKED</sequence>
<name>A0AAW1SFJ4_9CHLO</name>